<keyword evidence="2" id="KW-1185">Reference proteome</keyword>
<dbReference type="RefSeq" id="WP_377940989.1">
    <property type="nucleotide sequence ID" value="NZ_JBHUCX010000008.1"/>
</dbReference>
<evidence type="ECO:0000313" key="2">
    <source>
        <dbReference type="Proteomes" id="UP001597079"/>
    </source>
</evidence>
<dbReference type="SUPFAM" id="SSF143100">
    <property type="entry name" value="TTHA1013/TTHA0281-like"/>
    <property type="match status" value="1"/>
</dbReference>
<name>A0ABW4JEV2_9BACL</name>
<comment type="caution">
    <text evidence="1">The sequence shown here is derived from an EMBL/GenBank/DDBJ whole genome shotgun (WGS) entry which is preliminary data.</text>
</comment>
<dbReference type="InterPro" id="IPR035069">
    <property type="entry name" value="TTHA1013/TTHA0281-like"/>
</dbReference>
<reference evidence="2" key="1">
    <citation type="journal article" date="2019" name="Int. J. Syst. Evol. Microbiol.">
        <title>The Global Catalogue of Microorganisms (GCM) 10K type strain sequencing project: providing services to taxonomists for standard genome sequencing and annotation.</title>
        <authorList>
            <consortium name="The Broad Institute Genomics Platform"/>
            <consortium name="The Broad Institute Genome Sequencing Center for Infectious Disease"/>
            <person name="Wu L."/>
            <person name="Ma J."/>
        </authorList>
    </citation>
    <scope>NUCLEOTIDE SEQUENCE [LARGE SCALE GENOMIC DNA]</scope>
    <source>
        <strain evidence="2">CGMCC 1.12286</strain>
    </source>
</reference>
<accession>A0ABW4JEV2</accession>
<gene>
    <name evidence="1" type="ORF">ACFSB2_02340</name>
</gene>
<dbReference type="EMBL" id="JBHUCX010000008">
    <property type="protein sequence ID" value="MFD1673552.1"/>
    <property type="molecule type" value="Genomic_DNA"/>
</dbReference>
<proteinExistence type="predicted"/>
<organism evidence="1 2">
    <name type="scientific">Alicyclobacillus fodiniaquatilis</name>
    <dbReference type="NCBI Taxonomy" id="1661150"/>
    <lineage>
        <taxon>Bacteria</taxon>
        <taxon>Bacillati</taxon>
        <taxon>Bacillota</taxon>
        <taxon>Bacilli</taxon>
        <taxon>Bacillales</taxon>
        <taxon>Alicyclobacillaceae</taxon>
        <taxon>Alicyclobacillus</taxon>
    </lineage>
</organism>
<dbReference type="Proteomes" id="UP001597079">
    <property type="component" value="Unassembled WGS sequence"/>
</dbReference>
<sequence length="74" mass="8246">MKLHISIFQLPDGMHVATCAEIPMCQVLRQNKGHAIQDVKKMVRQFLEERAAQGKPFVPEIGAFEIDNPTVGDA</sequence>
<evidence type="ECO:0000313" key="1">
    <source>
        <dbReference type="EMBL" id="MFD1673552.1"/>
    </source>
</evidence>
<protein>
    <submittedName>
        <fullName evidence="1">Uncharacterized protein</fullName>
    </submittedName>
</protein>